<feature type="transmembrane region" description="Helical" evidence="8">
    <location>
        <begin position="35"/>
        <end position="53"/>
    </location>
</feature>
<feature type="transmembrane region" description="Helical" evidence="8">
    <location>
        <begin position="239"/>
        <end position="258"/>
    </location>
</feature>
<evidence type="ECO:0000256" key="3">
    <source>
        <dbReference type="ARBA" id="ARBA00022475"/>
    </source>
</evidence>
<evidence type="ECO:0000256" key="5">
    <source>
        <dbReference type="ARBA" id="ARBA00022989"/>
    </source>
</evidence>
<dbReference type="PIRSF" id="PIRSF006648">
    <property type="entry name" value="DrrB"/>
    <property type="match status" value="1"/>
</dbReference>
<dbReference type="AlphaFoldDB" id="D0L2L7"/>
<dbReference type="Pfam" id="PF01061">
    <property type="entry name" value="ABC2_membrane"/>
    <property type="match status" value="1"/>
</dbReference>
<keyword evidence="7" id="KW-0046">Antibiotic resistance</keyword>
<dbReference type="PANTHER" id="PTHR43077">
    <property type="entry name" value="TRANSPORT PERMEASE YVFS-RELATED"/>
    <property type="match status" value="1"/>
</dbReference>
<feature type="domain" description="ABC-2 type transporter transmembrane" evidence="9">
    <location>
        <begin position="16"/>
        <end position="225"/>
    </location>
</feature>
<gene>
    <name evidence="10" type="ordered locus">Gbro_3736</name>
</gene>
<protein>
    <submittedName>
        <fullName evidence="10">ABC-2 type transporter</fullName>
    </submittedName>
</protein>
<dbReference type="EMBL" id="CP001802">
    <property type="protein sequence ID" value="ACY22920.1"/>
    <property type="molecule type" value="Genomic_DNA"/>
</dbReference>
<evidence type="ECO:0000256" key="2">
    <source>
        <dbReference type="ARBA" id="ARBA00007783"/>
    </source>
</evidence>
<dbReference type="InterPro" id="IPR013525">
    <property type="entry name" value="ABC2_TM"/>
</dbReference>
<name>D0L2L7_GORB4</name>
<dbReference type="PANTHER" id="PTHR43077:SF8">
    <property type="entry name" value="DOXORUBICIN RESISTANCE ABC TRANSPORTER PERMEASE PROTEIN DRRB"/>
    <property type="match status" value="1"/>
</dbReference>
<feature type="transmembrane region" description="Helical" evidence="8">
    <location>
        <begin position="151"/>
        <end position="173"/>
    </location>
</feature>
<feature type="transmembrane region" description="Helical" evidence="8">
    <location>
        <begin position="65"/>
        <end position="91"/>
    </location>
</feature>
<feature type="transmembrane region" description="Helical" evidence="8">
    <location>
        <begin position="112"/>
        <end position="139"/>
    </location>
</feature>
<keyword evidence="11" id="KW-1185">Reference proteome</keyword>
<reference evidence="11" key="1">
    <citation type="submission" date="2009-10" db="EMBL/GenBank/DDBJ databases">
        <title>The complete chromosome of Gordonia bronchialis DSM 43247.</title>
        <authorList>
            <consortium name="US DOE Joint Genome Institute (JGI-PGF)"/>
            <person name="Lucas S."/>
            <person name="Copeland A."/>
            <person name="Lapidus A."/>
            <person name="Glavina del Rio T."/>
            <person name="Dalin E."/>
            <person name="Tice H."/>
            <person name="Bruce D."/>
            <person name="Goodwin L."/>
            <person name="Pitluck S."/>
            <person name="Kyrpides N."/>
            <person name="Mavromatis K."/>
            <person name="Ivanova N."/>
            <person name="Ovchinnikova G."/>
            <person name="Saunders E."/>
            <person name="Brettin T."/>
            <person name="Detter J.C."/>
            <person name="Han C."/>
            <person name="Larimer F."/>
            <person name="Land M."/>
            <person name="Hauser L."/>
            <person name="Markowitz V."/>
            <person name="Cheng J.-F."/>
            <person name="Hugenholtz P."/>
            <person name="Woyke T."/>
            <person name="Wu D."/>
            <person name="Jando M."/>
            <person name="Schneider S."/>
            <person name="Goeker M."/>
            <person name="Klenk H.-P."/>
            <person name="Eisen J.A."/>
        </authorList>
    </citation>
    <scope>NUCLEOTIDE SEQUENCE [LARGE SCALE GENOMIC DNA]</scope>
    <source>
        <strain evidence="11">ATCC 25592 / DSM 43247 / BCRC 13721 / JCM 3198 / KCTC 3076 / NBRC 16047 / NCTC 10667</strain>
    </source>
</reference>
<evidence type="ECO:0000256" key="7">
    <source>
        <dbReference type="ARBA" id="ARBA00023251"/>
    </source>
</evidence>
<keyword evidence="4 8" id="KW-0812">Transmembrane</keyword>
<dbReference type="OrthoDB" id="8988363at2"/>
<evidence type="ECO:0000256" key="6">
    <source>
        <dbReference type="ARBA" id="ARBA00023136"/>
    </source>
</evidence>
<keyword evidence="6 8" id="KW-0472">Membrane</keyword>
<evidence type="ECO:0000259" key="9">
    <source>
        <dbReference type="Pfam" id="PF01061"/>
    </source>
</evidence>
<evidence type="ECO:0000256" key="1">
    <source>
        <dbReference type="ARBA" id="ARBA00004651"/>
    </source>
</evidence>
<reference evidence="10 11" key="2">
    <citation type="journal article" date="2010" name="Stand. Genomic Sci.">
        <title>Complete genome sequence of Gordonia bronchialis type strain (3410).</title>
        <authorList>
            <person name="Ivanova N."/>
            <person name="Sikorski J."/>
            <person name="Jando M."/>
            <person name="Lapidus A."/>
            <person name="Nolan M."/>
            <person name="Lucas S."/>
            <person name="Del Rio T.G."/>
            <person name="Tice H."/>
            <person name="Copeland A."/>
            <person name="Cheng J.F."/>
            <person name="Chen F."/>
            <person name="Bruce D."/>
            <person name="Goodwin L."/>
            <person name="Pitluck S."/>
            <person name="Mavromatis K."/>
            <person name="Ovchinnikova G."/>
            <person name="Pati A."/>
            <person name="Chen A."/>
            <person name="Palaniappan K."/>
            <person name="Land M."/>
            <person name="Hauser L."/>
            <person name="Chang Y.J."/>
            <person name="Jeffries C.D."/>
            <person name="Chain P."/>
            <person name="Saunders E."/>
            <person name="Han C."/>
            <person name="Detter J.C."/>
            <person name="Brettin T."/>
            <person name="Rohde M."/>
            <person name="Goker M."/>
            <person name="Bristow J."/>
            <person name="Eisen J.A."/>
            <person name="Markowitz V."/>
            <person name="Hugenholtz P."/>
            <person name="Klenk H.P."/>
            <person name="Kyrpides N.C."/>
        </authorList>
    </citation>
    <scope>NUCLEOTIDE SEQUENCE [LARGE SCALE GENOMIC DNA]</scope>
    <source>
        <strain evidence="11">ATCC 25592 / DSM 43247 / BCRC 13721 / JCM 3198 / KCTC 3076 / NBRC 16047 / NCTC 10667</strain>
    </source>
</reference>
<comment type="similarity">
    <text evidence="2">Belongs to the ABC-2 integral membrane protein family.</text>
</comment>
<evidence type="ECO:0000313" key="11">
    <source>
        <dbReference type="Proteomes" id="UP000001219"/>
    </source>
</evidence>
<dbReference type="GO" id="GO:0043190">
    <property type="term" value="C:ATP-binding cassette (ABC) transporter complex"/>
    <property type="evidence" value="ECO:0007669"/>
    <property type="project" value="InterPro"/>
</dbReference>
<organism evidence="10 11">
    <name type="scientific">Gordonia bronchialis (strain ATCC 25592 / DSM 43247 / BCRC 13721 / JCM 3198 / KCTC 3076 / NBRC 16047 / NCTC 10667)</name>
    <name type="common">Rhodococcus bronchialis</name>
    <dbReference type="NCBI Taxonomy" id="526226"/>
    <lineage>
        <taxon>Bacteria</taxon>
        <taxon>Bacillati</taxon>
        <taxon>Actinomycetota</taxon>
        <taxon>Actinomycetes</taxon>
        <taxon>Mycobacteriales</taxon>
        <taxon>Gordoniaceae</taxon>
        <taxon>Gordonia</taxon>
    </lineage>
</organism>
<accession>D0L2L7</accession>
<comment type="subcellular location">
    <subcellularLocation>
        <location evidence="1">Cell membrane</location>
        <topology evidence="1">Multi-pass membrane protein</topology>
    </subcellularLocation>
</comment>
<evidence type="ECO:0000256" key="4">
    <source>
        <dbReference type="ARBA" id="ARBA00022692"/>
    </source>
</evidence>
<dbReference type="Proteomes" id="UP000001219">
    <property type="component" value="Chromosome"/>
</dbReference>
<evidence type="ECO:0000313" key="10">
    <source>
        <dbReference type="EMBL" id="ACY22920.1"/>
    </source>
</evidence>
<keyword evidence="5 8" id="KW-1133">Transmembrane helix</keyword>
<keyword evidence="3" id="KW-1003">Cell membrane</keyword>
<dbReference type="RefSeq" id="WP_012835427.1">
    <property type="nucleotide sequence ID" value="NC_013441.1"/>
</dbReference>
<dbReference type="GO" id="GO:0046677">
    <property type="term" value="P:response to antibiotic"/>
    <property type="evidence" value="ECO:0007669"/>
    <property type="project" value="UniProtKB-KW"/>
</dbReference>
<sequence length="263" mass="28187">MTTEHLLDAPHITSRQQWWALTARGLGSLLRSGEVILALIAPAFLAVCFYLPLRSIMNQYPGMNYAQFLMPIITLQSISFVASSAAMRSSFDRAHGINTRFRTMPMHISIPALARISTSLVLLAIALCCATAVCLVIGWRPQGGVSGTVGLYAIAVAVGAAVALIADGIGLLASSPEATSQALALPVLILGMLSTGFVPESQFPDWIAPFARNQPVSQFANAMRAFNENTATPSVILPAVWWFIGLFVLGAVLLYLGMRKAQR</sequence>
<dbReference type="KEGG" id="gbr:Gbro_3736"/>
<dbReference type="HOGENOM" id="CLU_039483_2_0_11"/>
<evidence type="ECO:0000256" key="8">
    <source>
        <dbReference type="SAM" id="Phobius"/>
    </source>
</evidence>
<proteinExistence type="inferred from homology"/>
<dbReference type="GO" id="GO:0140359">
    <property type="term" value="F:ABC-type transporter activity"/>
    <property type="evidence" value="ECO:0007669"/>
    <property type="project" value="InterPro"/>
</dbReference>
<dbReference type="InterPro" id="IPR051328">
    <property type="entry name" value="T7SS_ABC-Transporter"/>
</dbReference>
<dbReference type="eggNOG" id="COG0842">
    <property type="taxonomic scope" value="Bacteria"/>
</dbReference>
<dbReference type="STRING" id="526226.Gbro_3736"/>
<dbReference type="InterPro" id="IPR000412">
    <property type="entry name" value="ABC_2_transport"/>
</dbReference>